<proteinExistence type="predicted"/>
<dbReference type="RefSeq" id="WP_006934491.1">
    <property type="nucleotide sequence ID" value="NZ_AAUW01000007.1"/>
</dbReference>
<dbReference type="EMBL" id="AAUW01000007">
    <property type="protein sequence ID" value="EAV44000.1"/>
    <property type="molecule type" value="Genomic_DNA"/>
</dbReference>
<dbReference type="OrthoDB" id="7495008at2"/>
<dbReference type="EMBL" id="AAUW01000021">
    <property type="protein sequence ID" value="EAV41406.1"/>
    <property type="molecule type" value="Genomic_DNA"/>
</dbReference>
<accession>A0NSR8</accession>
<evidence type="ECO:0000313" key="3">
    <source>
        <dbReference type="Proteomes" id="UP000004848"/>
    </source>
</evidence>
<dbReference type="eggNOG" id="COG0553">
    <property type="taxonomic scope" value="Bacteria"/>
</dbReference>
<protein>
    <submittedName>
        <fullName evidence="2">Uncharacterized protein</fullName>
    </submittedName>
</protein>
<gene>
    <name evidence="1" type="ORF">SIAM614_01409</name>
    <name evidence="2" type="ORF">SIAM614_14415</name>
</gene>
<dbReference type="GeneID" id="68849104"/>
<name>A0NSR8_ROSAI</name>
<dbReference type="Proteomes" id="UP000004848">
    <property type="component" value="Unassembled WGS sequence"/>
</dbReference>
<evidence type="ECO:0000313" key="1">
    <source>
        <dbReference type="EMBL" id="EAV41406.1"/>
    </source>
</evidence>
<reference evidence="2 3" key="1">
    <citation type="submission" date="2006-05" db="EMBL/GenBank/DDBJ databases">
        <authorList>
            <person name="King G."/>
            <person name="Ferriera S."/>
            <person name="Johnson J."/>
            <person name="Kravitz S."/>
            <person name="Beeson K."/>
            <person name="Sutton G."/>
            <person name="Rogers Y.-H."/>
            <person name="Friedman R."/>
            <person name="Frazier M."/>
            <person name="Venter J.C."/>
        </authorList>
    </citation>
    <scope>NUCLEOTIDE SEQUENCE [LARGE SCALE GENOMIC DNA]</scope>
    <source>
        <strain evidence="3">ATCC 25650 / DSM 13394 / JCM 20685 / NBRC 16684 / NCIMB 2208 / IAM 12614 / B1</strain>
        <strain evidence="2">IAM 12614</strain>
    </source>
</reference>
<comment type="caution">
    <text evidence="2">The sequence shown here is derived from an EMBL/GenBank/DDBJ whole genome shotgun (WGS) entry which is preliminary data.</text>
</comment>
<dbReference type="AlphaFoldDB" id="A0NSR8"/>
<sequence>MDPMISLRSDIDLAEYSPLIRGMALSLCYAHDNQGIGLTQSGALNRKFVTWAADAFNWPEYTVKELYVVNKVLNEQDMPPLWPIHALLKHFKLLRRSKGLLKATKAGVSLAERPRDLFDLVAPVYLYRFNHTPYLERTDTLHHFWHVFLNVLNLEAEAGCSLSNLLNVLYGWEETDKYDPDFNDRKYMIRLNVLRPLCWLGLLRHDRNGLGLFEEGTYYKTPLWQASLRLESDPEVGSRRLS</sequence>
<evidence type="ECO:0000313" key="2">
    <source>
        <dbReference type="EMBL" id="EAV44000.1"/>
    </source>
</evidence>
<organism evidence="2 3">
    <name type="scientific">Roseibium aggregatum (strain ATCC 25650 / DSM 13394 / JCM 20685 / NBRC 16684 / NCIMB 2208 / IAM 12614 / B1)</name>
    <name type="common">Stappia aggregata</name>
    <dbReference type="NCBI Taxonomy" id="384765"/>
    <lineage>
        <taxon>Bacteria</taxon>
        <taxon>Pseudomonadati</taxon>
        <taxon>Pseudomonadota</taxon>
        <taxon>Alphaproteobacteria</taxon>
        <taxon>Hyphomicrobiales</taxon>
        <taxon>Stappiaceae</taxon>
        <taxon>Roseibium</taxon>
    </lineage>
</organism>